<keyword evidence="9" id="KW-1185">Reference proteome</keyword>
<dbReference type="PROSITE" id="PS51897">
    <property type="entry name" value="ANNEXIN_2"/>
    <property type="match status" value="3"/>
</dbReference>
<dbReference type="PANTHER" id="PTHR10502">
    <property type="entry name" value="ANNEXIN"/>
    <property type="match status" value="1"/>
</dbReference>
<dbReference type="GO" id="GO:0009409">
    <property type="term" value="P:response to cold"/>
    <property type="evidence" value="ECO:0007669"/>
    <property type="project" value="TreeGrafter"/>
</dbReference>
<dbReference type="EMBL" id="BTGU01000221">
    <property type="protein sequence ID" value="GMN65233.1"/>
    <property type="molecule type" value="Genomic_DNA"/>
</dbReference>
<dbReference type="FunFam" id="1.10.220.10:FF:000009">
    <property type="entry name" value="Annexin"/>
    <property type="match status" value="1"/>
</dbReference>
<organism evidence="8 9">
    <name type="scientific">Ficus carica</name>
    <name type="common">Common fig</name>
    <dbReference type="NCBI Taxonomy" id="3494"/>
    <lineage>
        <taxon>Eukaryota</taxon>
        <taxon>Viridiplantae</taxon>
        <taxon>Streptophyta</taxon>
        <taxon>Embryophyta</taxon>
        <taxon>Tracheophyta</taxon>
        <taxon>Spermatophyta</taxon>
        <taxon>Magnoliopsida</taxon>
        <taxon>eudicotyledons</taxon>
        <taxon>Gunneridae</taxon>
        <taxon>Pentapetalae</taxon>
        <taxon>rosids</taxon>
        <taxon>fabids</taxon>
        <taxon>Rosales</taxon>
        <taxon>Moraceae</taxon>
        <taxon>Ficeae</taxon>
        <taxon>Ficus</taxon>
    </lineage>
</organism>
<dbReference type="GO" id="GO:0005886">
    <property type="term" value="C:plasma membrane"/>
    <property type="evidence" value="ECO:0007669"/>
    <property type="project" value="TreeGrafter"/>
</dbReference>
<dbReference type="Proteomes" id="UP001187192">
    <property type="component" value="Unassembled WGS sequence"/>
</dbReference>
<evidence type="ECO:0000313" key="8">
    <source>
        <dbReference type="EMBL" id="GMN65233.1"/>
    </source>
</evidence>
<dbReference type="PRINTS" id="PR01814">
    <property type="entry name" value="ANNEXINPLANT"/>
</dbReference>
<keyword evidence="4 7" id="KW-0041">Annexin</keyword>
<dbReference type="GO" id="GO:0009408">
    <property type="term" value="P:response to heat"/>
    <property type="evidence" value="ECO:0007669"/>
    <property type="project" value="TreeGrafter"/>
</dbReference>
<dbReference type="PRINTS" id="PR00196">
    <property type="entry name" value="ANNEXIN"/>
</dbReference>
<dbReference type="Gene3D" id="1.10.220.10">
    <property type="entry name" value="Annexin"/>
    <property type="match status" value="3"/>
</dbReference>
<dbReference type="FunFam" id="1.10.220.10:FF:000006">
    <property type="entry name" value="Annexin"/>
    <property type="match status" value="1"/>
</dbReference>
<keyword evidence="5 7" id="KW-0111">Calcium/phospholipid-binding</keyword>
<dbReference type="PROSITE" id="PS00223">
    <property type="entry name" value="ANNEXIN_1"/>
    <property type="match status" value="1"/>
</dbReference>
<keyword evidence="3 6" id="KW-0106">Calcium</keyword>
<comment type="caution">
    <text evidence="8">The sequence shown here is derived from an EMBL/GenBank/DDBJ whole genome shotgun (WGS) entry which is preliminary data.</text>
</comment>
<dbReference type="GO" id="GO:0005509">
    <property type="term" value="F:calcium ion binding"/>
    <property type="evidence" value="ECO:0007669"/>
    <property type="project" value="InterPro"/>
</dbReference>
<dbReference type="InterPro" id="IPR018502">
    <property type="entry name" value="Annexin_repeat"/>
</dbReference>
<feature type="binding site" evidence="6">
    <location>
        <position position="238"/>
    </location>
    <ligand>
        <name>Ca(2+)</name>
        <dbReference type="ChEBI" id="CHEBI:29108"/>
        <label>1</label>
    </ligand>
</feature>
<dbReference type="InterPro" id="IPR037104">
    <property type="entry name" value="Annexin_sf"/>
</dbReference>
<sequence>MMNGCVIKQKAIIMWTTDPPERDAKLANDALKKSKKGVNNLKIVIEIACATSPQHLMAVRRAYCSLYDCSLEEDILSHVSSLSLRKLLVGLVSSYRYDEEAVDLVTADSEASSLHEAIQTKKLDEDHVLWILCTRNVHQLRASFECYKKKYGNTIDKDIKSSGNGDLQNLVRVAVSCIDLPEEHFAVVIKESVAGLGTDEDSLTRAIVARAEIDMVRVKEQYHLLYKCSLEADVIDDTSGDYKDFLMTLLGKGI</sequence>
<protein>
    <recommendedName>
        <fullName evidence="7">Annexin</fullName>
    </recommendedName>
</protein>
<dbReference type="InterPro" id="IPR001464">
    <property type="entry name" value="Annexin"/>
</dbReference>
<evidence type="ECO:0000256" key="7">
    <source>
        <dbReference type="RuleBase" id="RU003540"/>
    </source>
</evidence>
<feature type="binding site" evidence="6">
    <location>
        <position position="237"/>
    </location>
    <ligand>
        <name>Ca(2+)</name>
        <dbReference type="ChEBI" id="CHEBI:29108"/>
        <label>1</label>
    </ligand>
</feature>
<comment type="domain">
    <text evidence="7">A pair of annexin repeats may form one binding site for calcium and phospholipid.</text>
</comment>
<evidence type="ECO:0000256" key="1">
    <source>
        <dbReference type="ARBA" id="ARBA00022723"/>
    </source>
</evidence>
<evidence type="ECO:0000256" key="5">
    <source>
        <dbReference type="ARBA" id="ARBA00023302"/>
    </source>
</evidence>
<dbReference type="GO" id="GO:0009414">
    <property type="term" value="P:response to water deprivation"/>
    <property type="evidence" value="ECO:0007669"/>
    <property type="project" value="TreeGrafter"/>
</dbReference>
<dbReference type="Pfam" id="PF00191">
    <property type="entry name" value="Annexin"/>
    <property type="match status" value="3"/>
</dbReference>
<dbReference type="InterPro" id="IPR018252">
    <property type="entry name" value="Annexin_repeat_CS"/>
</dbReference>
<accession>A0AA88E0X7</accession>
<comment type="similarity">
    <text evidence="7">Belongs to the annexin family.</text>
</comment>
<name>A0AA88E0X7_FICCA</name>
<evidence type="ECO:0000256" key="3">
    <source>
        <dbReference type="ARBA" id="ARBA00022837"/>
    </source>
</evidence>
<evidence type="ECO:0000256" key="4">
    <source>
        <dbReference type="ARBA" id="ARBA00023216"/>
    </source>
</evidence>
<dbReference type="GO" id="GO:0005737">
    <property type="term" value="C:cytoplasm"/>
    <property type="evidence" value="ECO:0007669"/>
    <property type="project" value="TreeGrafter"/>
</dbReference>
<proteinExistence type="inferred from homology"/>
<gene>
    <name evidence="8" type="ORF">TIFTF001_034302</name>
</gene>
<dbReference type="SUPFAM" id="SSF47874">
    <property type="entry name" value="Annexin"/>
    <property type="match status" value="1"/>
</dbReference>
<keyword evidence="1 6" id="KW-0479">Metal-binding</keyword>
<dbReference type="AlphaFoldDB" id="A0AA88E0X7"/>
<reference evidence="8" key="1">
    <citation type="submission" date="2023-07" db="EMBL/GenBank/DDBJ databases">
        <title>draft genome sequence of fig (Ficus carica).</title>
        <authorList>
            <person name="Takahashi T."/>
            <person name="Nishimura K."/>
        </authorList>
    </citation>
    <scope>NUCLEOTIDE SEQUENCE</scope>
</reference>
<dbReference type="InterPro" id="IPR009118">
    <property type="entry name" value="AnnexinD_plant"/>
</dbReference>
<evidence type="ECO:0000313" key="9">
    <source>
        <dbReference type="Proteomes" id="UP001187192"/>
    </source>
</evidence>
<evidence type="ECO:0000256" key="2">
    <source>
        <dbReference type="ARBA" id="ARBA00022737"/>
    </source>
</evidence>
<dbReference type="FunFam" id="1.10.220.10:FF:000001">
    <property type="entry name" value="Annexin"/>
    <property type="match status" value="1"/>
</dbReference>
<dbReference type="GO" id="GO:0005544">
    <property type="term" value="F:calcium-dependent phospholipid binding"/>
    <property type="evidence" value="ECO:0007669"/>
    <property type="project" value="UniProtKB-KW"/>
</dbReference>
<dbReference type="PANTHER" id="PTHR10502:SF99">
    <property type="entry name" value="ANNEXIN D3"/>
    <property type="match status" value="1"/>
</dbReference>
<dbReference type="GO" id="GO:0001786">
    <property type="term" value="F:phosphatidylserine binding"/>
    <property type="evidence" value="ECO:0007669"/>
    <property type="project" value="TreeGrafter"/>
</dbReference>
<keyword evidence="2 7" id="KW-0677">Repeat</keyword>
<feature type="binding site" evidence="6">
    <location>
        <position position="197"/>
    </location>
    <ligand>
        <name>Ca(2+)</name>
        <dbReference type="ChEBI" id="CHEBI:29108"/>
        <label>1</label>
    </ligand>
</feature>
<dbReference type="GO" id="GO:0009651">
    <property type="term" value="P:response to salt stress"/>
    <property type="evidence" value="ECO:0007669"/>
    <property type="project" value="TreeGrafter"/>
</dbReference>
<evidence type="ECO:0000256" key="6">
    <source>
        <dbReference type="PIRSR" id="PIRSR609118-1"/>
    </source>
</evidence>
<dbReference type="SMART" id="SM00335">
    <property type="entry name" value="ANX"/>
    <property type="match status" value="3"/>
</dbReference>